<dbReference type="EMBL" id="LSBJ02000002">
    <property type="protein sequence ID" value="OAQ59534.1"/>
    <property type="molecule type" value="Genomic_DNA"/>
</dbReference>
<dbReference type="Gene3D" id="3.40.390.10">
    <property type="entry name" value="Collagenase (Catalytic Domain)"/>
    <property type="match status" value="1"/>
</dbReference>
<dbReference type="AlphaFoldDB" id="A0A179F259"/>
<sequence length="358" mass="39554">MKLFRSSLLCSSLFAGYVIAGSRIWQPPIDDNAALQKRYFHVNPDANIRGYEATVWPDKTIRVCYRDRATKDKFHLDLMAAHQIWVRAGLGEDFRIEAASDADCADQEKLKDCLLVSTGDSLATTPGFPTEDSFRRKSGNRGPEMSLSDDQTIGMLSKVPNYAHELGHSIGLYHEHQNPNFWATGDQIKYAEGGTVFGPSNNNNWRCQNLKDYTSAVIGLVVQNPRGQQNVDRSDLCKDWAYAKSAGFSAGEYLPMPASLGFSQPGKTGGDVDWKSIMIYPSGAGAIDGSGDPEDPRMPILLDHKGKRIPMNRSPSQLDIHAVRGMYGVKDSKGRQLLNKARNFPKIYDLSKGTSGCL</sequence>
<dbReference type="OrthoDB" id="291007at2759"/>
<protein>
    <submittedName>
        <fullName evidence="3">Uncharacterized protein</fullName>
    </submittedName>
</protein>
<feature type="region of interest" description="Disordered" evidence="1">
    <location>
        <begin position="126"/>
        <end position="148"/>
    </location>
</feature>
<evidence type="ECO:0000313" key="3">
    <source>
        <dbReference type="EMBL" id="OAQ59534.1"/>
    </source>
</evidence>
<dbReference type="Proteomes" id="UP000078397">
    <property type="component" value="Unassembled WGS sequence"/>
</dbReference>
<accession>A0A179F259</accession>
<feature type="chain" id="PRO_5008101137" evidence="2">
    <location>
        <begin position="21"/>
        <end position="358"/>
    </location>
</feature>
<dbReference type="RefSeq" id="XP_018137527.1">
    <property type="nucleotide sequence ID" value="XM_018283227.1"/>
</dbReference>
<organism evidence="3 4">
    <name type="scientific">Pochonia chlamydosporia 170</name>
    <dbReference type="NCBI Taxonomy" id="1380566"/>
    <lineage>
        <taxon>Eukaryota</taxon>
        <taxon>Fungi</taxon>
        <taxon>Dikarya</taxon>
        <taxon>Ascomycota</taxon>
        <taxon>Pezizomycotina</taxon>
        <taxon>Sordariomycetes</taxon>
        <taxon>Hypocreomycetidae</taxon>
        <taxon>Hypocreales</taxon>
        <taxon>Clavicipitaceae</taxon>
        <taxon>Pochonia</taxon>
    </lineage>
</organism>
<evidence type="ECO:0000256" key="2">
    <source>
        <dbReference type="SAM" id="SignalP"/>
    </source>
</evidence>
<dbReference type="GeneID" id="28847221"/>
<name>A0A179F259_METCM</name>
<dbReference type="STRING" id="1380566.A0A179F259"/>
<comment type="caution">
    <text evidence="3">The sequence shown here is derived from an EMBL/GenBank/DDBJ whole genome shotgun (WGS) entry which is preliminary data.</text>
</comment>
<dbReference type="KEGG" id="pchm:VFPPC_03768"/>
<keyword evidence="4" id="KW-1185">Reference proteome</keyword>
<evidence type="ECO:0000313" key="4">
    <source>
        <dbReference type="Proteomes" id="UP000078397"/>
    </source>
</evidence>
<dbReference type="InterPro" id="IPR024079">
    <property type="entry name" value="MetalloPept_cat_dom_sf"/>
</dbReference>
<dbReference type="SUPFAM" id="SSF55486">
    <property type="entry name" value="Metalloproteases ('zincins'), catalytic domain"/>
    <property type="match status" value="1"/>
</dbReference>
<dbReference type="GO" id="GO:0008237">
    <property type="term" value="F:metallopeptidase activity"/>
    <property type="evidence" value="ECO:0007669"/>
    <property type="project" value="InterPro"/>
</dbReference>
<keyword evidence="2" id="KW-0732">Signal</keyword>
<reference evidence="3 4" key="1">
    <citation type="journal article" date="2016" name="PLoS Pathog.">
        <title>Biosynthesis of antibiotic leucinostatins in bio-control fungus Purpureocillium lilacinum and their inhibition on phytophthora revealed by genome mining.</title>
        <authorList>
            <person name="Wang G."/>
            <person name="Liu Z."/>
            <person name="Lin R."/>
            <person name="Li E."/>
            <person name="Mao Z."/>
            <person name="Ling J."/>
            <person name="Yang Y."/>
            <person name="Yin W.B."/>
            <person name="Xie B."/>
        </authorList>
    </citation>
    <scope>NUCLEOTIDE SEQUENCE [LARGE SCALE GENOMIC DNA]</scope>
    <source>
        <strain evidence="3">170</strain>
    </source>
</reference>
<gene>
    <name evidence="3" type="ORF">VFPPC_03768</name>
</gene>
<feature type="signal peptide" evidence="2">
    <location>
        <begin position="1"/>
        <end position="20"/>
    </location>
</feature>
<evidence type="ECO:0000256" key="1">
    <source>
        <dbReference type="SAM" id="MobiDB-lite"/>
    </source>
</evidence>
<proteinExistence type="predicted"/>